<evidence type="ECO:0000256" key="5">
    <source>
        <dbReference type="PROSITE-ProRule" id="PRU00533"/>
    </source>
</evidence>
<evidence type="ECO:0000256" key="6">
    <source>
        <dbReference type="RuleBase" id="RU361135"/>
    </source>
</evidence>
<keyword evidence="8" id="KW-1185">Reference proteome</keyword>
<organism evidence="7 8">
    <name type="scientific">Asticcacaulis taihuensis</name>
    <dbReference type="NCBI Taxonomy" id="260084"/>
    <lineage>
        <taxon>Bacteria</taxon>
        <taxon>Pseudomonadati</taxon>
        <taxon>Pseudomonadota</taxon>
        <taxon>Alphaproteobacteria</taxon>
        <taxon>Caulobacterales</taxon>
        <taxon>Caulobacteraceae</taxon>
        <taxon>Asticcacaulis</taxon>
    </lineage>
</organism>
<dbReference type="PANTHER" id="PTHR39322">
    <property type="entry name" value="ACYL-HOMOSERINE-LACTONE SYNTHASE"/>
    <property type="match status" value="1"/>
</dbReference>
<reference evidence="8" key="1">
    <citation type="submission" date="2016-10" db="EMBL/GenBank/DDBJ databases">
        <authorList>
            <person name="Varghese N."/>
            <person name="Submissions S."/>
        </authorList>
    </citation>
    <scope>NUCLEOTIDE SEQUENCE [LARGE SCALE GENOMIC DNA]</scope>
    <source>
        <strain evidence="8">CGMCC 1.3431</strain>
    </source>
</reference>
<gene>
    <name evidence="7" type="ORF">SAMN02927928_0734</name>
</gene>
<evidence type="ECO:0000256" key="1">
    <source>
        <dbReference type="ARBA" id="ARBA00022654"/>
    </source>
</evidence>
<dbReference type="OrthoDB" id="6169313at2"/>
<keyword evidence="3 6" id="KW-0949">S-adenosyl-L-methionine</keyword>
<dbReference type="InterPro" id="IPR016181">
    <property type="entry name" value="Acyl_CoA_acyltransferase"/>
</dbReference>
<dbReference type="EMBL" id="FMTS01000001">
    <property type="protein sequence ID" value="SCW36808.1"/>
    <property type="molecule type" value="Genomic_DNA"/>
</dbReference>
<dbReference type="GO" id="GO:0009372">
    <property type="term" value="P:quorum sensing"/>
    <property type="evidence" value="ECO:0007669"/>
    <property type="project" value="UniProtKB-UniRule"/>
</dbReference>
<dbReference type="Proteomes" id="UP000199150">
    <property type="component" value="Unassembled WGS sequence"/>
</dbReference>
<dbReference type="AlphaFoldDB" id="A0A1G4PXK0"/>
<evidence type="ECO:0000313" key="7">
    <source>
        <dbReference type="EMBL" id="SCW36808.1"/>
    </source>
</evidence>
<protein>
    <recommendedName>
        <fullName evidence="6">Acyl-homoserine-lactone synthase</fullName>
        <ecNumber evidence="6">2.3.1.184</ecNumber>
    </recommendedName>
    <alternativeName>
        <fullName evidence="6">Autoinducer synthesis protein</fullName>
    </alternativeName>
</protein>
<keyword evidence="1 5" id="KW-0673">Quorum sensing</keyword>
<dbReference type="STRING" id="260084.SAMN02927928_0734"/>
<dbReference type="GO" id="GO:0061579">
    <property type="term" value="F:N-acyl homoserine lactone synthase activity"/>
    <property type="evidence" value="ECO:0007669"/>
    <property type="project" value="UniProtKB-UniRule"/>
</dbReference>
<dbReference type="PROSITE" id="PS51187">
    <property type="entry name" value="AUTOINDUCER_SYNTH_2"/>
    <property type="match status" value="1"/>
</dbReference>
<evidence type="ECO:0000256" key="4">
    <source>
        <dbReference type="ARBA" id="ARBA00022929"/>
    </source>
</evidence>
<dbReference type="RefSeq" id="WP_090643769.1">
    <property type="nucleotide sequence ID" value="NZ_CBCRYE010000001.1"/>
</dbReference>
<comment type="catalytic activity">
    <reaction evidence="6">
        <text>a fatty acyl-[ACP] + S-adenosyl-L-methionine = an N-acyl-L-homoserine lactone + S-methyl-5'-thioadenosine + holo-[ACP] + H(+)</text>
        <dbReference type="Rhea" id="RHEA:10096"/>
        <dbReference type="Rhea" id="RHEA-COMP:9685"/>
        <dbReference type="Rhea" id="RHEA-COMP:14125"/>
        <dbReference type="ChEBI" id="CHEBI:15378"/>
        <dbReference type="ChEBI" id="CHEBI:17509"/>
        <dbReference type="ChEBI" id="CHEBI:55474"/>
        <dbReference type="ChEBI" id="CHEBI:59789"/>
        <dbReference type="ChEBI" id="CHEBI:64479"/>
        <dbReference type="ChEBI" id="CHEBI:138651"/>
        <dbReference type="EC" id="2.3.1.184"/>
    </reaction>
</comment>
<accession>A0A1G4PXK0</accession>
<sequence>MLQLLSFTTISKQGDLFISQFQLRQREFIERQNYDVHSVDGMEFDKYDTLASKYLVYTLDGKTVLGASRLTPIGFGCMLQDHFDEFVDDKTVFSTPDVWEGTRFCIDSRLPPEQRRLICQTLVCGYLEFGIQRGVDRIIGLMPTMILRTVFERNGIALERLGAARSFGDSVKLQAASIAVSQMQLDRTRLRTGLEAVLFDDRPIRQEHAA</sequence>
<dbReference type="InterPro" id="IPR001690">
    <property type="entry name" value="Autoind_synthase"/>
</dbReference>
<dbReference type="PRINTS" id="PR01549">
    <property type="entry name" value="AUTOINDCRSYN"/>
</dbReference>
<keyword evidence="4 5" id="KW-0071">Autoinducer synthesis</keyword>
<evidence type="ECO:0000256" key="2">
    <source>
        <dbReference type="ARBA" id="ARBA00022679"/>
    </source>
</evidence>
<comment type="similarity">
    <text evidence="5 6">Belongs to the autoinducer synthase family.</text>
</comment>
<dbReference type="SUPFAM" id="SSF55729">
    <property type="entry name" value="Acyl-CoA N-acyltransferases (Nat)"/>
    <property type="match status" value="1"/>
</dbReference>
<dbReference type="Gene3D" id="3.40.630.30">
    <property type="match status" value="1"/>
</dbReference>
<evidence type="ECO:0000313" key="8">
    <source>
        <dbReference type="Proteomes" id="UP000199150"/>
    </source>
</evidence>
<proteinExistence type="inferred from homology"/>
<dbReference type="GO" id="GO:0007165">
    <property type="term" value="P:signal transduction"/>
    <property type="evidence" value="ECO:0007669"/>
    <property type="project" value="TreeGrafter"/>
</dbReference>
<dbReference type="Pfam" id="PF00765">
    <property type="entry name" value="Autoind_synth"/>
    <property type="match status" value="1"/>
</dbReference>
<keyword evidence="2 6" id="KW-0808">Transferase</keyword>
<evidence type="ECO:0000256" key="3">
    <source>
        <dbReference type="ARBA" id="ARBA00022691"/>
    </source>
</evidence>
<dbReference type="PANTHER" id="PTHR39322:SF1">
    <property type="entry name" value="ISOVALERYL-HOMOSERINE LACTONE SYNTHASE"/>
    <property type="match status" value="1"/>
</dbReference>
<dbReference type="EC" id="2.3.1.184" evidence="6"/>
<name>A0A1G4PXK0_9CAUL</name>